<dbReference type="Proteomes" id="UP000241690">
    <property type="component" value="Unassembled WGS sequence"/>
</dbReference>
<keyword evidence="2" id="KW-1133">Transmembrane helix</keyword>
<keyword evidence="2" id="KW-0472">Membrane</keyword>
<name>A0A2T4AE52_TRIHA</name>
<protein>
    <submittedName>
        <fullName evidence="3">Uncharacterized protein</fullName>
    </submittedName>
</protein>
<sequence>MPMSETMLYDAKLSELLRKPGHPRARQVNRQTLLSPTLLLFSLFFFPGVVIMSWRSKRPISSHPVQARPSHLWGRLAS</sequence>
<keyword evidence="4" id="KW-1185">Reference proteome</keyword>
<proteinExistence type="predicted"/>
<reference evidence="3 4" key="1">
    <citation type="submission" date="2016-07" db="EMBL/GenBank/DDBJ databases">
        <title>Multiple horizontal gene transfer events from other fungi enriched the ability of initially mycotrophic Trichoderma (Ascomycota) to feed on dead plant biomass.</title>
        <authorList>
            <consortium name="DOE Joint Genome Institute"/>
            <person name="Aerts A."/>
            <person name="Atanasova L."/>
            <person name="Chenthamara K."/>
            <person name="Zhang J."/>
            <person name="Grujic M."/>
            <person name="Henrissat B."/>
            <person name="Kuo A."/>
            <person name="Salamov A."/>
            <person name="Lipzen A."/>
            <person name="Labutti K."/>
            <person name="Barry K."/>
            <person name="Miao Y."/>
            <person name="Rahimi M.J."/>
            <person name="Shen Q."/>
            <person name="Grigoriev I.V."/>
            <person name="Kubicek C.P."/>
            <person name="Druzhinina I.S."/>
        </authorList>
    </citation>
    <scope>NUCLEOTIDE SEQUENCE [LARGE SCALE GENOMIC DNA]</scope>
    <source>
        <strain evidence="3 4">CBS 226.95</strain>
    </source>
</reference>
<evidence type="ECO:0000313" key="3">
    <source>
        <dbReference type="EMBL" id="PTB55349.1"/>
    </source>
</evidence>
<evidence type="ECO:0000256" key="1">
    <source>
        <dbReference type="SAM" id="MobiDB-lite"/>
    </source>
</evidence>
<feature type="region of interest" description="Disordered" evidence="1">
    <location>
        <begin position="59"/>
        <end position="78"/>
    </location>
</feature>
<evidence type="ECO:0000313" key="4">
    <source>
        <dbReference type="Proteomes" id="UP000241690"/>
    </source>
</evidence>
<dbReference type="GeneID" id="36625724"/>
<dbReference type="EMBL" id="KZ679679">
    <property type="protein sequence ID" value="PTB55349.1"/>
    <property type="molecule type" value="Genomic_DNA"/>
</dbReference>
<dbReference type="RefSeq" id="XP_024775026.1">
    <property type="nucleotide sequence ID" value="XM_024917155.1"/>
</dbReference>
<evidence type="ECO:0000256" key="2">
    <source>
        <dbReference type="SAM" id="Phobius"/>
    </source>
</evidence>
<organism evidence="3 4">
    <name type="scientific">Trichoderma harzianum CBS 226.95</name>
    <dbReference type="NCBI Taxonomy" id="983964"/>
    <lineage>
        <taxon>Eukaryota</taxon>
        <taxon>Fungi</taxon>
        <taxon>Dikarya</taxon>
        <taxon>Ascomycota</taxon>
        <taxon>Pezizomycotina</taxon>
        <taxon>Sordariomycetes</taxon>
        <taxon>Hypocreomycetidae</taxon>
        <taxon>Hypocreales</taxon>
        <taxon>Hypocreaceae</taxon>
        <taxon>Trichoderma</taxon>
    </lineage>
</organism>
<dbReference type="AlphaFoldDB" id="A0A2T4AE52"/>
<gene>
    <name evidence="3" type="ORF">M431DRAFT_493791</name>
</gene>
<keyword evidence="2" id="KW-0812">Transmembrane</keyword>
<accession>A0A2T4AE52</accession>
<feature type="transmembrane region" description="Helical" evidence="2">
    <location>
        <begin position="33"/>
        <end position="54"/>
    </location>
</feature>